<dbReference type="PROSITE" id="PS51781">
    <property type="entry name" value="SH3B"/>
    <property type="match status" value="1"/>
</dbReference>
<dbReference type="InterPro" id="IPR036505">
    <property type="entry name" value="Amidase/PGRP_sf"/>
</dbReference>
<evidence type="ECO:0000313" key="3">
    <source>
        <dbReference type="Proteomes" id="UP000548826"/>
    </source>
</evidence>
<gene>
    <name evidence="2" type="ORF">D4C60_00530</name>
</gene>
<dbReference type="SMART" id="SM00644">
    <property type="entry name" value="Ami_2"/>
    <property type="match status" value="1"/>
</dbReference>
<dbReference type="GO" id="GO:0008745">
    <property type="term" value="F:N-acetylmuramoyl-L-alanine amidase activity"/>
    <property type="evidence" value="ECO:0007669"/>
    <property type="project" value="InterPro"/>
</dbReference>
<reference evidence="2 3" key="1">
    <citation type="submission" date="2019-04" db="EMBL/GenBank/DDBJ databases">
        <authorList>
            <person name="Ashton P.M."/>
            <person name="Dallman T."/>
            <person name="Nair S."/>
            <person name="De Pinna E."/>
            <person name="Peters T."/>
            <person name="Grant K."/>
        </authorList>
    </citation>
    <scope>NUCLEOTIDE SEQUENCE [LARGE SCALE GENOMIC DNA]</scope>
    <source>
        <strain evidence="2 3">429821</strain>
    </source>
</reference>
<accession>A0A823J8S9</accession>
<dbReference type="EMBL" id="AABEQV010000001">
    <property type="protein sequence ID" value="EAG9855474.1"/>
    <property type="molecule type" value="Genomic_DNA"/>
</dbReference>
<comment type="caution">
    <text evidence="2">The sequence shown here is derived from an EMBL/GenBank/DDBJ whole genome shotgun (WGS) entry which is preliminary data.</text>
</comment>
<dbReference type="RefSeq" id="WP_221877501.1">
    <property type="nucleotide sequence ID" value="NZ_JAGRYK010000005.1"/>
</dbReference>
<dbReference type="CDD" id="cd06583">
    <property type="entry name" value="PGRP"/>
    <property type="match status" value="1"/>
</dbReference>
<dbReference type="Proteomes" id="UP000548826">
    <property type="component" value="Unassembled WGS sequence"/>
</dbReference>
<evidence type="ECO:0000313" key="2">
    <source>
        <dbReference type="EMBL" id="EAG9855474.1"/>
    </source>
</evidence>
<sequence length="331" mass="35854">MTSYKIERKIISGLPKKALNAKSFVVAHETANDNATIDNEASYMSRNWQNAFVTHFVGGGGRVIQVAETGFVSWGAGSKANGYAFAQIELCRTKDKATFLKDYVVYCQLLVDLAKKADIPVTLDSGSKSSDKGIKSHDWVTKKLGGTTHSDPYGYLAKWGISKAQFAKDLSSAAKNGTISKPAKPASKPSSPSKNLGLVDYMVSKKMDSSFSNRAKLAAKYGIKGYKGTASQNITLLAKLKGSSAKTPSKPATNNTYKNKKLVSKVNGLRFYNKPSWSDKDVVGTVTKGIGFPTVVTKVKVGTAYQYKVKNSKGATYYITASDKYVQLKNK</sequence>
<dbReference type="InterPro" id="IPR002502">
    <property type="entry name" value="Amidase_domain"/>
</dbReference>
<dbReference type="InterPro" id="IPR003646">
    <property type="entry name" value="SH3-like_bac-type"/>
</dbReference>
<organism evidence="2 3">
    <name type="scientific">Listeria monocytogenes</name>
    <dbReference type="NCBI Taxonomy" id="1639"/>
    <lineage>
        <taxon>Bacteria</taxon>
        <taxon>Bacillati</taxon>
        <taxon>Bacillota</taxon>
        <taxon>Bacilli</taxon>
        <taxon>Bacillales</taxon>
        <taxon>Listeriaceae</taxon>
        <taxon>Listeria</taxon>
    </lineage>
</organism>
<proteinExistence type="predicted"/>
<dbReference type="AlphaFoldDB" id="A0A823J8S9"/>
<dbReference type="SUPFAM" id="SSF55846">
    <property type="entry name" value="N-acetylmuramoyl-L-alanine amidase-like"/>
    <property type="match status" value="1"/>
</dbReference>
<dbReference type="Pfam" id="PF01510">
    <property type="entry name" value="Amidase_2"/>
    <property type="match status" value="1"/>
</dbReference>
<dbReference type="Gene3D" id="3.40.80.10">
    <property type="entry name" value="Peptidoglycan recognition protein-like"/>
    <property type="match status" value="1"/>
</dbReference>
<feature type="domain" description="SH3b" evidence="1">
    <location>
        <begin position="258"/>
        <end position="330"/>
    </location>
</feature>
<protein>
    <recommendedName>
        <fullName evidence="1">SH3b domain-containing protein</fullName>
    </recommendedName>
</protein>
<dbReference type="GO" id="GO:0009253">
    <property type="term" value="P:peptidoglycan catabolic process"/>
    <property type="evidence" value="ECO:0007669"/>
    <property type="project" value="InterPro"/>
</dbReference>
<evidence type="ECO:0000259" key="1">
    <source>
        <dbReference type="PROSITE" id="PS51781"/>
    </source>
</evidence>
<dbReference type="SUPFAM" id="SSF158634">
    <property type="entry name" value="RPA2825-like"/>
    <property type="match status" value="1"/>
</dbReference>
<name>A0A823J8S9_LISMN</name>